<dbReference type="AlphaFoldDB" id="A0A146FR57"/>
<reference evidence="1" key="4">
    <citation type="submission" date="2021-02" db="EMBL/GenBank/DDBJ databases">
        <title>Aspergillus luchuensis mut. kawachii IFO 4304 genome sequence.</title>
        <authorList>
            <person name="Mori K."/>
            <person name="Kadooka C."/>
            <person name="Goto M."/>
            <person name="Futagami T."/>
        </authorList>
    </citation>
    <scope>NUCLEOTIDE SEQUENCE</scope>
    <source>
        <strain evidence="1">IFO 4308</strain>
    </source>
</reference>
<dbReference type="VEuPathDB" id="FungiDB:ASPFODRAFT_273552"/>
<protein>
    <submittedName>
        <fullName evidence="2">Similar to An01g02990</fullName>
    </submittedName>
</protein>
<dbReference type="RefSeq" id="XP_041539293.1">
    <property type="nucleotide sequence ID" value="XM_041685183.1"/>
</dbReference>
<evidence type="ECO:0000313" key="2">
    <source>
        <dbReference type="EMBL" id="GAT27471.1"/>
    </source>
</evidence>
<dbReference type="OrthoDB" id="4938517at2759"/>
<proteinExistence type="predicted"/>
<reference evidence="3" key="2">
    <citation type="submission" date="2016-02" db="EMBL/GenBank/DDBJ databases">
        <title>Genome sequencing of Aspergillus luchuensis NBRC 4314.</title>
        <authorList>
            <person name="Yamada O."/>
        </authorList>
    </citation>
    <scope>NUCLEOTIDE SEQUENCE [LARGE SCALE GENOMIC DNA]</scope>
    <source>
        <strain evidence="3">RIB 2604</strain>
    </source>
</reference>
<evidence type="ECO:0000313" key="4">
    <source>
        <dbReference type="Proteomes" id="UP000661280"/>
    </source>
</evidence>
<name>A0A146FR57_ASPKA</name>
<keyword evidence="4" id="KW-1185">Reference proteome</keyword>
<reference evidence="1" key="3">
    <citation type="submission" date="2021-01" db="EMBL/GenBank/DDBJ databases">
        <authorList>
            <consortium name="Aspergillus luchuensis mut. kawachii IFO 4304 genome sequencing consortium"/>
            <person name="Kazuki M."/>
            <person name="Futagami T."/>
        </authorList>
    </citation>
    <scope>NUCLEOTIDE SEQUENCE</scope>
    <source>
        <strain evidence="1">IFO 4308</strain>
    </source>
</reference>
<dbReference type="Proteomes" id="UP000075230">
    <property type="component" value="Unassembled WGS sequence"/>
</dbReference>
<organism evidence="2 3">
    <name type="scientific">Aspergillus kawachii</name>
    <name type="common">White koji mold</name>
    <name type="synonym">Aspergillus awamori var. kawachi</name>
    <dbReference type="NCBI Taxonomy" id="1069201"/>
    <lineage>
        <taxon>Eukaryota</taxon>
        <taxon>Fungi</taxon>
        <taxon>Dikarya</taxon>
        <taxon>Ascomycota</taxon>
        <taxon>Pezizomycotina</taxon>
        <taxon>Eurotiomycetes</taxon>
        <taxon>Eurotiomycetidae</taxon>
        <taxon>Eurotiales</taxon>
        <taxon>Aspergillaceae</taxon>
        <taxon>Aspergillus</taxon>
        <taxon>Aspergillus subgen. Circumdati</taxon>
    </lineage>
</organism>
<reference evidence="2 3" key="1">
    <citation type="journal article" date="2016" name="DNA Res.">
        <title>Genome sequence of Aspergillus luchuensis NBRC 4314.</title>
        <authorList>
            <person name="Yamada O."/>
            <person name="Machida M."/>
            <person name="Hosoyama A."/>
            <person name="Goto M."/>
            <person name="Takahashi T."/>
            <person name="Futagami T."/>
            <person name="Yamagata Y."/>
            <person name="Takeuchi M."/>
            <person name="Kobayashi T."/>
            <person name="Koike H."/>
            <person name="Abe K."/>
            <person name="Asai K."/>
            <person name="Arita M."/>
            <person name="Fujita N."/>
            <person name="Fukuda K."/>
            <person name="Higa K."/>
            <person name="Horikawa H."/>
            <person name="Ishikawa T."/>
            <person name="Jinno K."/>
            <person name="Kato Y."/>
            <person name="Kirimura K."/>
            <person name="Mizutani O."/>
            <person name="Nakasone K."/>
            <person name="Sano M."/>
            <person name="Shiraishi Y."/>
            <person name="Tsukahara M."/>
            <person name="Gomi K."/>
        </authorList>
    </citation>
    <scope>NUCLEOTIDE SEQUENCE [LARGE SCALE GENOMIC DNA]</scope>
    <source>
        <strain evidence="2 3">RIB 2604</strain>
    </source>
</reference>
<dbReference type="Proteomes" id="UP000661280">
    <property type="component" value="Chromosome 2"/>
</dbReference>
<accession>A0A146FR57</accession>
<dbReference type="KEGG" id="aluc:AKAW2_20467S"/>
<evidence type="ECO:0000313" key="3">
    <source>
        <dbReference type="Proteomes" id="UP000075230"/>
    </source>
</evidence>
<evidence type="ECO:0000313" key="1">
    <source>
        <dbReference type="EMBL" id="BCR95527.1"/>
    </source>
</evidence>
<dbReference type="EMBL" id="BCWF01000021">
    <property type="protein sequence ID" value="GAT27471.1"/>
    <property type="molecule type" value="Genomic_DNA"/>
</dbReference>
<dbReference type="EMBL" id="AP024426">
    <property type="protein sequence ID" value="BCR95527.1"/>
    <property type="molecule type" value="Genomic_DNA"/>
</dbReference>
<sequence>MPYYAYLQEHVVDGTQEPVLQRYYLVTAADALAASDFLVGLSKYAETKNDRVYSTKAETMEWWNCTVSSAGDIRWIYNEMIAQRPENYNNVEELADCRGRIILCELNLANWPIIPVTQNTSLDYRDHQVS</sequence>
<gene>
    <name evidence="1" type="ORF">AKAW2_20467S</name>
    <name evidence="2" type="ORF">RIB2604_02111640</name>
</gene>
<dbReference type="GeneID" id="64956852"/>